<evidence type="ECO:0000256" key="1">
    <source>
        <dbReference type="SAM" id="Phobius"/>
    </source>
</evidence>
<accession>A7RM27</accession>
<organism evidence="2 3">
    <name type="scientific">Nematostella vectensis</name>
    <name type="common">Starlet sea anemone</name>
    <dbReference type="NCBI Taxonomy" id="45351"/>
    <lineage>
        <taxon>Eukaryota</taxon>
        <taxon>Metazoa</taxon>
        <taxon>Cnidaria</taxon>
        <taxon>Anthozoa</taxon>
        <taxon>Hexacorallia</taxon>
        <taxon>Actiniaria</taxon>
        <taxon>Edwardsiidae</taxon>
        <taxon>Nematostella</taxon>
    </lineage>
</organism>
<dbReference type="AlphaFoldDB" id="A7RM27"/>
<keyword evidence="3" id="KW-1185">Reference proteome</keyword>
<evidence type="ECO:0000313" key="2">
    <source>
        <dbReference type="EMBL" id="EDO47527.1"/>
    </source>
</evidence>
<keyword evidence="1" id="KW-0812">Transmembrane</keyword>
<sequence>MADIVIGEDWLITLSVLYGLGAVVSIWLTLFSPMILDWWDTPGGLKKKNQRDWATVFLVLLLIQPVTFAGSAIGMWWVSPLVYIPPAHFILTFISFLAIDFFRPDTDVFSKYKYNILM</sequence>
<dbReference type="HOGENOM" id="CLU_2075913_0_0_1"/>
<protein>
    <submittedName>
        <fullName evidence="2">Uncharacterized protein</fullName>
    </submittedName>
</protein>
<dbReference type="InParanoid" id="A7RM27"/>
<feature type="transmembrane region" description="Helical" evidence="1">
    <location>
        <begin position="12"/>
        <end position="32"/>
    </location>
</feature>
<reference evidence="2 3" key="1">
    <citation type="journal article" date="2007" name="Science">
        <title>Sea anemone genome reveals ancestral eumetazoan gene repertoire and genomic organization.</title>
        <authorList>
            <person name="Putnam N.H."/>
            <person name="Srivastava M."/>
            <person name="Hellsten U."/>
            <person name="Dirks B."/>
            <person name="Chapman J."/>
            <person name="Salamov A."/>
            <person name="Terry A."/>
            <person name="Shapiro H."/>
            <person name="Lindquist E."/>
            <person name="Kapitonov V.V."/>
            <person name="Jurka J."/>
            <person name="Genikhovich G."/>
            <person name="Grigoriev I.V."/>
            <person name="Lucas S.M."/>
            <person name="Steele R.E."/>
            <person name="Finnerty J.R."/>
            <person name="Technau U."/>
            <person name="Martindale M.Q."/>
            <person name="Rokhsar D.S."/>
        </authorList>
    </citation>
    <scope>NUCLEOTIDE SEQUENCE [LARGE SCALE GENOMIC DNA]</scope>
    <source>
        <strain evidence="3">CH2 X CH6</strain>
    </source>
</reference>
<keyword evidence="1" id="KW-1133">Transmembrane helix</keyword>
<gene>
    <name evidence="2" type="ORF">NEMVEDRAFT_v1g239271</name>
</gene>
<proteinExistence type="predicted"/>
<feature type="transmembrane region" description="Helical" evidence="1">
    <location>
        <begin position="83"/>
        <end position="102"/>
    </location>
</feature>
<evidence type="ECO:0000313" key="3">
    <source>
        <dbReference type="Proteomes" id="UP000001593"/>
    </source>
</evidence>
<feature type="transmembrane region" description="Helical" evidence="1">
    <location>
        <begin position="53"/>
        <end position="77"/>
    </location>
</feature>
<keyword evidence="1" id="KW-0472">Membrane</keyword>
<dbReference type="Proteomes" id="UP000001593">
    <property type="component" value="Unassembled WGS sequence"/>
</dbReference>
<dbReference type="EMBL" id="DS469519">
    <property type="protein sequence ID" value="EDO47527.1"/>
    <property type="molecule type" value="Genomic_DNA"/>
</dbReference>
<name>A7RM27_NEMVE</name>